<evidence type="ECO:0000313" key="3">
    <source>
        <dbReference type="Proteomes" id="UP001367508"/>
    </source>
</evidence>
<keyword evidence="3" id="KW-1185">Reference proteome</keyword>
<keyword evidence="1" id="KW-0812">Transmembrane</keyword>
<reference evidence="2 3" key="1">
    <citation type="submission" date="2024-01" db="EMBL/GenBank/DDBJ databases">
        <title>The genomes of 5 underutilized Papilionoideae crops provide insights into root nodulation and disease resistanc.</title>
        <authorList>
            <person name="Jiang F."/>
        </authorList>
    </citation>
    <scope>NUCLEOTIDE SEQUENCE [LARGE SCALE GENOMIC DNA]</scope>
    <source>
        <strain evidence="2">LVBAO_FW01</strain>
        <tissue evidence="2">Leaves</tissue>
    </source>
</reference>
<comment type="caution">
    <text evidence="2">The sequence shown here is derived from an EMBL/GenBank/DDBJ whole genome shotgun (WGS) entry which is preliminary data.</text>
</comment>
<keyword evidence="1" id="KW-0472">Membrane</keyword>
<organism evidence="2 3">
    <name type="scientific">Canavalia gladiata</name>
    <name type="common">Sword bean</name>
    <name type="synonym">Dolichos gladiatus</name>
    <dbReference type="NCBI Taxonomy" id="3824"/>
    <lineage>
        <taxon>Eukaryota</taxon>
        <taxon>Viridiplantae</taxon>
        <taxon>Streptophyta</taxon>
        <taxon>Embryophyta</taxon>
        <taxon>Tracheophyta</taxon>
        <taxon>Spermatophyta</taxon>
        <taxon>Magnoliopsida</taxon>
        <taxon>eudicotyledons</taxon>
        <taxon>Gunneridae</taxon>
        <taxon>Pentapetalae</taxon>
        <taxon>rosids</taxon>
        <taxon>fabids</taxon>
        <taxon>Fabales</taxon>
        <taxon>Fabaceae</taxon>
        <taxon>Papilionoideae</taxon>
        <taxon>50 kb inversion clade</taxon>
        <taxon>NPAAA clade</taxon>
        <taxon>indigoferoid/millettioid clade</taxon>
        <taxon>Phaseoleae</taxon>
        <taxon>Canavalia</taxon>
    </lineage>
</organism>
<name>A0AAN9MWK3_CANGL</name>
<dbReference type="Proteomes" id="UP001367508">
    <property type="component" value="Unassembled WGS sequence"/>
</dbReference>
<feature type="transmembrane region" description="Helical" evidence="1">
    <location>
        <begin position="12"/>
        <end position="28"/>
    </location>
</feature>
<evidence type="ECO:0000256" key="1">
    <source>
        <dbReference type="SAM" id="Phobius"/>
    </source>
</evidence>
<proteinExistence type="predicted"/>
<accession>A0AAN9MWK3</accession>
<keyword evidence="1" id="KW-1133">Transmembrane helix</keyword>
<dbReference type="AlphaFoldDB" id="A0AAN9MWK3"/>
<protein>
    <submittedName>
        <fullName evidence="2">Uncharacterized protein</fullName>
    </submittedName>
</protein>
<sequence>MEGDSKPRAELAAMVILEASVMMLSFLVKTNLQLGKKDIVPGTGWGAIGVYDQLMDIVQLRDLALVKISGVEHKLQQLHNPRFCRSSSLILRLKTMEEIFYVNNCP</sequence>
<evidence type="ECO:0000313" key="2">
    <source>
        <dbReference type="EMBL" id="KAK7361301.1"/>
    </source>
</evidence>
<dbReference type="EMBL" id="JAYMYQ010000001">
    <property type="protein sequence ID" value="KAK7361301.1"/>
    <property type="molecule type" value="Genomic_DNA"/>
</dbReference>
<gene>
    <name evidence="2" type="ORF">VNO77_03351</name>
</gene>